<dbReference type="EMBL" id="HAED01001995">
    <property type="protein sequence ID" value="SBQ87840.1"/>
    <property type="molecule type" value="Transcribed_RNA"/>
</dbReference>
<feature type="non-terminal residue" evidence="2">
    <location>
        <position position="1"/>
    </location>
</feature>
<feature type="compositionally biased region" description="Low complexity" evidence="1">
    <location>
        <begin position="1"/>
        <end position="18"/>
    </location>
</feature>
<accession>A0A1A8HTZ3</accession>
<gene>
    <name evidence="2" type="primary">Nfu_g_1_017063</name>
</gene>
<reference evidence="2" key="1">
    <citation type="submission" date="2016-05" db="EMBL/GenBank/DDBJ databases">
        <authorList>
            <person name="Lavstsen T."/>
            <person name="Jespersen J.S."/>
        </authorList>
    </citation>
    <scope>NUCLEOTIDE SEQUENCE</scope>
    <source>
        <tissue evidence="2">Brain</tissue>
    </source>
</reference>
<sequence>ILWKSSLTQTRRSLSTTLPAHQQGQSEAAGIQEERWRSDVLQPRSINLVVLDIKVQKKKKYVQIQSGLSLELASARLISK</sequence>
<evidence type="ECO:0000313" key="2">
    <source>
        <dbReference type="EMBL" id="SBQ87840.1"/>
    </source>
</evidence>
<name>A0A1A8HTZ3_NOTKU</name>
<reference evidence="2" key="2">
    <citation type="submission" date="2016-06" db="EMBL/GenBank/DDBJ databases">
        <title>The genome of a short-lived fish provides insights into sex chromosome evolution and the genetic control of aging.</title>
        <authorList>
            <person name="Reichwald K."/>
            <person name="Felder M."/>
            <person name="Petzold A."/>
            <person name="Koch P."/>
            <person name="Groth M."/>
            <person name="Platzer M."/>
        </authorList>
    </citation>
    <scope>NUCLEOTIDE SEQUENCE</scope>
    <source>
        <tissue evidence="2">Brain</tissue>
    </source>
</reference>
<feature type="non-terminal residue" evidence="2">
    <location>
        <position position="80"/>
    </location>
</feature>
<dbReference type="AlphaFoldDB" id="A0A1A8HTZ3"/>
<protein>
    <submittedName>
        <fullName evidence="2">Uncharacterized protein</fullName>
    </submittedName>
</protein>
<evidence type="ECO:0000256" key="1">
    <source>
        <dbReference type="SAM" id="MobiDB-lite"/>
    </source>
</evidence>
<organism evidence="2">
    <name type="scientific">Nothobranchius kuhntae</name>
    <name type="common">Beira killifish</name>
    <dbReference type="NCBI Taxonomy" id="321403"/>
    <lineage>
        <taxon>Eukaryota</taxon>
        <taxon>Metazoa</taxon>
        <taxon>Chordata</taxon>
        <taxon>Craniata</taxon>
        <taxon>Vertebrata</taxon>
        <taxon>Euteleostomi</taxon>
        <taxon>Actinopterygii</taxon>
        <taxon>Neopterygii</taxon>
        <taxon>Teleostei</taxon>
        <taxon>Neoteleostei</taxon>
        <taxon>Acanthomorphata</taxon>
        <taxon>Ovalentaria</taxon>
        <taxon>Atherinomorphae</taxon>
        <taxon>Cyprinodontiformes</taxon>
        <taxon>Nothobranchiidae</taxon>
        <taxon>Nothobranchius</taxon>
    </lineage>
</organism>
<feature type="region of interest" description="Disordered" evidence="1">
    <location>
        <begin position="1"/>
        <end position="32"/>
    </location>
</feature>
<proteinExistence type="predicted"/>